<evidence type="ECO:0000313" key="10">
    <source>
        <dbReference type="EMBL" id="KAF6299715.1"/>
    </source>
</evidence>
<evidence type="ECO:0000256" key="4">
    <source>
        <dbReference type="ARBA" id="ARBA00022692"/>
    </source>
</evidence>
<dbReference type="PANTHER" id="PTHR22950:SF646">
    <property type="entry name" value="SODIUM-COUPLED NEUTRAL AMINO ACID TRANSPORTER 10-RELATED"/>
    <property type="match status" value="1"/>
</dbReference>
<proteinExistence type="inferred from homology"/>
<comment type="subcellular location">
    <subcellularLocation>
        <location evidence="1">Membrane</location>
        <topology evidence="1">Multi-pass membrane protein</topology>
    </subcellularLocation>
</comment>
<keyword evidence="4 8" id="KW-0812">Transmembrane</keyword>
<dbReference type="GO" id="GO:0016020">
    <property type="term" value="C:membrane"/>
    <property type="evidence" value="ECO:0007669"/>
    <property type="project" value="UniProtKB-SubCell"/>
</dbReference>
<feature type="domain" description="Amino acid transporter transmembrane" evidence="9">
    <location>
        <begin position="6"/>
        <end position="379"/>
    </location>
</feature>
<evidence type="ECO:0000256" key="8">
    <source>
        <dbReference type="SAM" id="Phobius"/>
    </source>
</evidence>
<dbReference type="Pfam" id="PF01490">
    <property type="entry name" value="Aa_trans"/>
    <property type="match status" value="1"/>
</dbReference>
<comment type="caution">
    <text evidence="10">The sequence shown here is derived from an EMBL/GenBank/DDBJ whole genome shotgun (WGS) entry which is preliminary data.</text>
</comment>
<dbReference type="GO" id="GO:0015179">
    <property type="term" value="F:L-amino acid transmembrane transporter activity"/>
    <property type="evidence" value="ECO:0007669"/>
    <property type="project" value="TreeGrafter"/>
</dbReference>
<feature type="transmembrane region" description="Helical" evidence="8">
    <location>
        <begin position="154"/>
        <end position="173"/>
    </location>
</feature>
<dbReference type="AlphaFoldDB" id="A0A7J7TGQ3"/>
<evidence type="ECO:0000256" key="2">
    <source>
        <dbReference type="ARBA" id="ARBA00008066"/>
    </source>
</evidence>
<feature type="transmembrane region" description="Helical" evidence="8">
    <location>
        <begin position="35"/>
        <end position="58"/>
    </location>
</feature>
<feature type="transmembrane region" description="Helical" evidence="8">
    <location>
        <begin position="124"/>
        <end position="142"/>
    </location>
</feature>
<keyword evidence="7 8" id="KW-0472">Membrane</keyword>
<evidence type="ECO:0000256" key="6">
    <source>
        <dbReference type="ARBA" id="ARBA00022989"/>
    </source>
</evidence>
<evidence type="ECO:0000256" key="1">
    <source>
        <dbReference type="ARBA" id="ARBA00004141"/>
    </source>
</evidence>
<feature type="transmembrane region" description="Helical" evidence="8">
    <location>
        <begin position="321"/>
        <end position="339"/>
    </location>
</feature>
<reference evidence="10 11" key="1">
    <citation type="journal article" date="2020" name="Nature">
        <title>Six reference-quality genomes reveal evolution of bat adaptations.</title>
        <authorList>
            <person name="Jebb D."/>
            <person name="Huang Z."/>
            <person name="Pippel M."/>
            <person name="Hughes G.M."/>
            <person name="Lavrichenko K."/>
            <person name="Devanna P."/>
            <person name="Winkler S."/>
            <person name="Jermiin L.S."/>
            <person name="Skirmuntt E.C."/>
            <person name="Katzourakis A."/>
            <person name="Burkitt-Gray L."/>
            <person name="Ray D.A."/>
            <person name="Sullivan K.A.M."/>
            <person name="Roscito J.G."/>
            <person name="Kirilenko B.M."/>
            <person name="Davalos L.M."/>
            <person name="Corthals A.P."/>
            <person name="Power M.L."/>
            <person name="Jones G."/>
            <person name="Ransome R.D."/>
            <person name="Dechmann D.K.N."/>
            <person name="Locatelli A.G."/>
            <person name="Puechmaille S.J."/>
            <person name="Fedrigo O."/>
            <person name="Jarvis E.D."/>
            <person name="Hiller M."/>
            <person name="Vernes S.C."/>
            <person name="Myers E.W."/>
            <person name="Teeling E.C."/>
        </authorList>
    </citation>
    <scope>NUCLEOTIDE SEQUENCE [LARGE SCALE GENOMIC DNA]</scope>
    <source>
        <strain evidence="10">MRhiFer1</strain>
        <tissue evidence="10">Lung</tissue>
    </source>
</reference>
<dbReference type="Proteomes" id="UP000585614">
    <property type="component" value="Unassembled WGS sequence"/>
</dbReference>
<dbReference type="InterPro" id="IPR013057">
    <property type="entry name" value="AA_transpt_TM"/>
</dbReference>
<protein>
    <recommendedName>
        <fullName evidence="9">Amino acid transporter transmembrane domain-containing protein</fullName>
    </recommendedName>
</protein>
<feature type="transmembrane region" description="Helical" evidence="8">
    <location>
        <begin position="233"/>
        <end position="252"/>
    </location>
</feature>
<accession>A0A7J7TGQ3</accession>
<organism evidence="10 11">
    <name type="scientific">Rhinolophus ferrumequinum</name>
    <name type="common">Greater horseshoe bat</name>
    <dbReference type="NCBI Taxonomy" id="59479"/>
    <lineage>
        <taxon>Eukaryota</taxon>
        <taxon>Metazoa</taxon>
        <taxon>Chordata</taxon>
        <taxon>Craniata</taxon>
        <taxon>Vertebrata</taxon>
        <taxon>Euteleostomi</taxon>
        <taxon>Mammalia</taxon>
        <taxon>Eutheria</taxon>
        <taxon>Laurasiatheria</taxon>
        <taxon>Chiroptera</taxon>
        <taxon>Yinpterochiroptera</taxon>
        <taxon>Rhinolophoidea</taxon>
        <taxon>Rhinolophidae</taxon>
        <taxon>Rhinolophinae</taxon>
        <taxon>Rhinolophus</taxon>
    </lineage>
</organism>
<dbReference type="PANTHER" id="PTHR22950">
    <property type="entry name" value="AMINO ACID TRANSPORTER"/>
    <property type="match status" value="1"/>
</dbReference>
<name>A0A7J7TGQ3_RHIFE</name>
<comment type="similarity">
    <text evidence="2">Belongs to the amino acid/polyamine transporter 2 family.</text>
</comment>
<keyword evidence="3" id="KW-0813">Transport</keyword>
<keyword evidence="6 8" id="KW-1133">Transmembrane helix</keyword>
<feature type="transmembrane region" description="Helical" evidence="8">
    <location>
        <begin position="9"/>
        <end position="29"/>
    </location>
</feature>
<keyword evidence="5" id="KW-0029">Amino-acid transport</keyword>
<evidence type="ECO:0000313" key="11">
    <source>
        <dbReference type="Proteomes" id="UP000585614"/>
    </source>
</evidence>
<evidence type="ECO:0000256" key="7">
    <source>
        <dbReference type="ARBA" id="ARBA00023136"/>
    </source>
</evidence>
<feature type="transmembrane region" description="Helical" evidence="8">
    <location>
        <begin position="345"/>
        <end position="366"/>
    </location>
</feature>
<dbReference type="EMBL" id="JACAGC010000020">
    <property type="protein sequence ID" value="KAF6299715.1"/>
    <property type="molecule type" value="Genomic_DNA"/>
</dbReference>
<sequence length="384" mass="42164">MTAAAASNWGLIMNIVNSIVGVSVLTMPFCFKQCGIVLGALLLVFCSWMTHQSCMFLVKSASLSKRRTYAGLAFHAYGKAGKMLVETSMIGLMLGTCIAFYVVIGDLGSTFFARLFGFQVTGTFRVLLLFAVSLCIVLPLSLQRNMMASIQSFSAMALLFYTMFMFVIVLSSLKHGLFRAQWLQQVSYIRWRGVFRCIPIFGMSFACQSQVLPTYDSLDEPSVKTMSSIFASSLNVVTTFYVMVGFFGYVSFTDQIAGNVLTHFPSNLVTQTIQAGFMMSVAVGFPMMILPCRQALNTLLFEQQQKDGTFAAGGYMPPLRFKALTLSVVFGTMVGGIMIPNVETILGLTGATTGSLICFICPALIYKKVHKNTFPSQARIQSWA</sequence>
<evidence type="ECO:0000256" key="5">
    <source>
        <dbReference type="ARBA" id="ARBA00022970"/>
    </source>
</evidence>
<evidence type="ECO:0000256" key="3">
    <source>
        <dbReference type="ARBA" id="ARBA00022448"/>
    </source>
</evidence>
<gene>
    <name evidence="10" type="ORF">mRhiFer1_015564</name>
</gene>
<evidence type="ECO:0000259" key="9">
    <source>
        <dbReference type="Pfam" id="PF01490"/>
    </source>
</evidence>
<feature type="transmembrane region" description="Helical" evidence="8">
    <location>
        <begin position="83"/>
        <end position="104"/>
    </location>
</feature>